<proteinExistence type="inferred from homology"/>
<dbReference type="Gene3D" id="3.90.226.10">
    <property type="entry name" value="2-enoyl-CoA Hydratase, Chain A, domain 1"/>
    <property type="match status" value="1"/>
</dbReference>
<dbReference type="Proteomes" id="UP000013167">
    <property type="component" value="Unassembled WGS sequence"/>
</dbReference>
<comment type="caution">
    <text evidence="3">The sequence shown here is derived from an EMBL/GenBank/DDBJ whole genome shotgun (WGS) entry which is preliminary data.</text>
</comment>
<dbReference type="InterPro" id="IPR001753">
    <property type="entry name" value="Enoyl-CoA_hydra/iso"/>
</dbReference>
<dbReference type="HOGENOM" id="CLU_009834_7_2_11"/>
<dbReference type="OrthoDB" id="9777711at2"/>
<evidence type="ECO:0000313" key="4">
    <source>
        <dbReference type="Proteomes" id="UP000013167"/>
    </source>
</evidence>
<sequence>MSDGDTVLVDTRAGVGRITLNAPDRLNAVDPQMLADLADAIHRLDIDPQVRVIVLAGAGRGFCSGAALGNSEPGGSGELDATLVGLGQVVRALVHGATPSVALVHGVAAGAGVSIALACDYVLASEAASFVLAFARIGLMPDGGATALVAANIGRARAMRLALTGEKLDGPTAQEWGLVSEMVPAGDFDRRAEDVVAALASRGPLASTATKRAINAATLSLEDTLTREERGQSTLLRTDDFLEGVMAFREKREARFTGG</sequence>
<dbReference type="RefSeq" id="WP_010850555.1">
    <property type="nucleotide sequence ID" value="NZ_HF570956.1"/>
</dbReference>
<keyword evidence="4" id="KW-1185">Reference proteome</keyword>
<dbReference type="AlphaFoldDB" id="N0E1I4"/>
<reference evidence="3 4" key="1">
    <citation type="journal article" date="2013" name="ISME J.">
        <title>A metabolic model for members of the genus Tetrasphaera involved in enhanced biological phosphorus removal.</title>
        <authorList>
            <person name="Kristiansen R."/>
            <person name="Nguyen H.T.T."/>
            <person name="Saunders A.M."/>
            <person name="Nielsen J.L."/>
            <person name="Wimmer R."/>
            <person name="Le V.Q."/>
            <person name="McIlroy S.J."/>
            <person name="Petrovski S."/>
            <person name="Seviour R.J."/>
            <person name="Calteau A."/>
            <person name="Nielsen K.L."/>
            <person name="Nielsen P.H."/>
        </authorList>
    </citation>
    <scope>NUCLEOTIDE SEQUENCE [LARGE SCALE GENOMIC DNA]</scope>
    <source>
        <strain evidence="3 4">Lp2</strain>
    </source>
</reference>
<dbReference type="InterPro" id="IPR014748">
    <property type="entry name" value="Enoyl-CoA_hydra_C"/>
</dbReference>
<organism evidence="3 4">
    <name type="scientific">Phycicoccus elongatus Lp2</name>
    <dbReference type="NCBI Taxonomy" id="1193181"/>
    <lineage>
        <taxon>Bacteria</taxon>
        <taxon>Bacillati</taxon>
        <taxon>Actinomycetota</taxon>
        <taxon>Actinomycetes</taxon>
        <taxon>Micrococcales</taxon>
        <taxon>Intrasporangiaceae</taxon>
        <taxon>Phycicoccus</taxon>
    </lineage>
</organism>
<dbReference type="CDD" id="cd06558">
    <property type="entry name" value="crotonase-like"/>
    <property type="match status" value="1"/>
</dbReference>
<evidence type="ECO:0000256" key="1">
    <source>
        <dbReference type="ARBA" id="ARBA00005254"/>
    </source>
</evidence>
<dbReference type="EMBL" id="CAIZ01000136">
    <property type="protein sequence ID" value="CCH70712.1"/>
    <property type="molecule type" value="Genomic_DNA"/>
</dbReference>
<dbReference type="PANTHER" id="PTHR43459:SF1">
    <property type="entry name" value="EG:BACN32G11.4 PROTEIN"/>
    <property type="match status" value="1"/>
</dbReference>
<dbReference type="PROSITE" id="PS00166">
    <property type="entry name" value="ENOYL_COA_HYDRATASE"/>
    <property type="match status" value="1"/>
</dbReference>
<dbReference type="GO" id="GO:0004300">
    <property type="term" value="F:enoyl-CoA hydratase activity"/>
    <property type="evidence" value="ECO:0007669"/>
    <property type="project" value="UniProtKB-EC"/>
</dbReference>
<dbReference type="PANTHER" id="PTHR43459">
    <property type="entry name" value="ENOYL-COA HYDRATASE"/>
    <property type="match status" value="1"/>
</dbReference>
<name>N0E1I4_9MICO</name>
<dbReference type="InterPro" id="IPR018376">
    <property type="entry name" value="Enoyl-CoA_hyd/isom_CS"/>
</dbReference>
<keyword evidence="3" id="KW-0456">Lyase</keyword>
<evidence type="ECO:0000313" key="3">
    <source>
        <dbReference type="EMBL" id="CCH70712.1"/>
    </source>
</evidence>
<dbReference type="Gene3D" id="1.10.12.10">
    <property type="entry name" value="Lyase 2-enoyl-coa Hydratase, Chain A, domain 2"/>
    <property type="match status" value="1"/>
</dbReference>
<dbReference type="InterPro" id="IPR029045">
    <property type="entry name" value="ClpP/crotonase-like_dom_sf"/>
</dbReference>
<evidence type="ECO:0000256" key="2">
    <source>
        <dbReference type="RuleBase" id="RU003707"/>
    </source>
</evidence>
<accession>N0E1I4</accession>
<dbReference type="SUPFAM" id="SSF52096">
    <property type="entry name" value="ClpP/crotonase"/>
    <property type="match status" value="1"/>
</dbReference>
<protein>
    <submittedName>
        <fullName evidence="3">Putative enoyl-CoA hydratase echA8 (FadB)</fullName>
        <ecNumber evidence="3">4.2.1.17</ecNumber>
    </submittedName>
</protein>
<dbReference type="eggNOG" id="COG1024">
    <property type="taxonomic scope" value="Bacteria"/>
</dbReference>
<gene>
    <name evidence="3" type="ORF">BN10_650009</name>
</gene>
<comment type="similarity">
    <text evidence="1 2">Belongs to the enoyl-CoA hydratase/isomerase family.</text>
</comment>
<dbReference type="Pfam" id="PF00378">
    <property type="entry name" value="ECH_1"/>
    <property type="match status" value="1"/>
</dbReference>
<dbReference type="EC" id="4.2.1.17" evidence="3"/>
<dbReference type="STRING" id="1193181.BN10_650009"/>